<proteinExistence type="predicted"/>
<feature type="compositionally biased region" description="Basic and acidic residues" evidence="2">
    <location>
        <begin position="160"/>
        <end position="210"/>
    </location>
</feature>
<evidence type="ECO:0000313" key="4">
    <source>
        <dbReference type="Proteomes" id="UP000007635"/>
    </source>
</evidence>
<reference evidence="3" key="3">
    <citation type="submission" date="2025-09" db="UniProtKB">
        <authorList>
            <consortium name="Ensembl"/>
        </authorList>
    </citation>
    <scope>IDENTIFICATION</scope>
</reference>
<organism evidence="3 4">
    <name type="scientific">Gasterosteus aculeatus aculeatus</name>
    <name type="common">three-spined stickleback</name>
    <dbReference type="NCBI Taxonomy" id="481459"/>
    <lineage>
        <taxon>Eukaryota</taxon>
        <taxon>Metazoa</taxon>
        <taxon>Chordata</taxon>
        <taxon>Craniata</taxon>
        <taxon>Vertebrata</taxon>
        <taxon>Euteleostomi</taxon>
        <taxon>Actinopterygii</taxon>
        <taxon>Neopterygii</taxon>
        <taxon>Teleostei</taxon>
        <taxon>Neoteleostei</taxon>
        <taxon>Acanthomorphata</taxon>
        <taxon>Eupercaria</taxon>
        <taxon>Perciformes</taxon>
        <taxon>Cottioidei</taxon>
        <taxon>Gasterosteales</taxon>
        <taxon>Gasterosteidae</taxon>
        <taxon>Gasterosteus</taxon>
    </lineage>
</organism>
<evidence type="ECO:0000256" key="2">
    <source>
        <dbReference type="SAM" id="MobiDB-lite"/>
    </source>
</evidence>
<accession>A0AAQ4PEM1</accession>
<keyword evidence="1" id="KW-0175">Coiled coil</keyword>
<dbReference type="GeneTree" id="ENSGT00390000011228"/>
<feature type="compositionally biased region" description="Basic residues" evidence="2">
    <location>
        <begin position="81"/>
        <end position="95"/>
    </location>
</feature>
<reference evidence="3" key="2">
    <citation type="submission" date="2025-08" db="UniProtKB">
        <authorList>
            <consortium name="Ensembl"/>
        </authorList>
    </citation>
    <scope>IDENTIFICATION</scope>
</reference>
<dbReference type="InterPro" id="IPR009533">
    <property type="entry name" value="FAM107"/>
</dbReference>
<evidence type="ECO:0000256" key="1">
    <source>
        <dbReference type="ARBA" id="ARBA00023054"/>
    </source>
</evidence>
<dbReference type="Ensembl" id="ENSGACT00000054547.1">
    <property type="protein sequence ID" value="ENSGACP00000037230.1"/>
    <property type="gene ID" value="ENSGACG00000008236.2"/>
</dbReference>
<keyword evidence="4" id="KW-1185">Reference proteome</keyword>
<feature type="region of interest" description="Disordered" evidence="2">
    <location>
        <begin position="33"/>
        <end position="58"/>
    </location>
</feature>
<dbReference type="PANTHER" id="PTHR16768">
    <property type="entry name" value="DOWN REGULATED IN RENAL CARCINOMA 1/TU3A"/>
    <property type="match status" value="1"/>
</dbReference>
<dbReference type="AlphaFoldDB" id="A0AAQ4PEM1"/>
<dbReference type="Pfam" id="PF06625">
    <property type="entry name" value="DUF1151"/>
    <property type="match status" value="1"/>
</dbReference>
<feature type="region of interest" description="Disordered" evidence="2">
    <location>
        <begin position="160"/>
        <end position="217"/>
    </location>
</feature>
<name>A0AAQ4PEM1_GASAC</name>
<feature type="compositionally biased region" description="Polar residues" evidence="2">
    <location>
        <begin position="36"/>
        <end position="48"/>
    </location>
</feature>
<protein>
    <submittedName>
        <fullName evidence="3">Zgc:195245</fullName>
    </submittedName>
</protein>
<sequence>LFNRTCTWDRLTSGSPGVDSHLPAGRGAAGHLVASAQDSGLSSQTQTDGAHDAGLAGSIGSNDHVQIWSGKQHGVVTPGYGHHKKETSVGRHRITRQSTADRDGDEGVTPSKLNGSSVETPSYQNLQRELLLSHKRGLVLEEKPELTRVLEQRRLELHKEEEMAQRRPSDLETELRKRQQKMQEYEQEEIRQRENQQKIPEFVRVKDNLRRTQTSEQ</sequence>
<evidence type="ECO:0000313" key="3">
    <source>
        <dbReference type="Ensembl" id="ENSGACP00000037230.1"/>
    </source>
</evidence>
<feature type="compositionally biased region" description="Polar residues" evidence="2">
    <location>
        <begin position="111"/>
        <end position="121"/>
    </location>
</feature>
<dbReference type="Proteomes" id="UP000007635">
    <property type="component" value="Chromosome XII"/>
</dbReference>
<reference evidence="3 4" key="1">
    <citation type="journal article" date="2021" name="G3 (Bethesda)">
        <title>Improved contiguity of the threespine stickleback genome using long-read sequencing.</title>
        <authorList>
            <person name="Nath S."/>
            <person name="Shaw D.E."/>
            <person name="White M.A."/>
        </authorList>
    </citation>
    <scope>NUCLEOTIDE SEQUENCE [LARGE SCALE GENOMIC DNA]</scope>
    <source>
        <strain evidence="3 4">Lake Benthic</strain>
    </source>
</reference>
<dbReference type="PANTHER" id="PTHR16768:SF7">
    <property type="entry name" value="PROTEIN FAM107B-LIKE"/>
    <property type="match status" value="1"/>
</dbReference>
<feature type="region of interest" description="Disordered" evidence="2">
    <location>
        <begin position="73"/>
        <end position="121"/>
    </location>
</feature>